<dbReference type="Gene3D" id="3.90.190.10">
    <property type="entry name" value="Protein tyrosine phosphatase superfamily"/>
    <property type="match status" value="1"/>
</dbReference>
<accession>A0A2P5XPJ2</accession>
<evidence type="ECO:0000313" key="2">
    <source>
        <dbReference type="EMBL" id="PPS05269.1"/>
    </source>
</evidence>
<feature type="domain" description="DSP-PTPase phosphatase fused to NAD+ Kinase" evidence="1">
    <location>
        <begin position="38"/>
        <end position="76"/>
    </location>
</feature>
<name>A0A2P5XPJ2_GOSBA</name>
<evidence type="ECO:0000313" key="3">
    <source>
        <dbReference type="Proteomes" id="UP000239757"/>
    </source>
</evidence>
<dbReference type="AlphaFoldDB" id="A0A2P5XPJ2"/>
<protein>
    <recommendedName>
        <fullName evidence="1">DSP-PTPase phosphatase fused to NAD+ Kinase domain-containing protein</fullName>
    </recommendedName>
</protein>
<dbReference type="Proteomes" id="UP000239757">
    <property type="component" value="Unassembled WGS sequence"/>
</dbReference>
<gene>
    <name evidence="2" type="ORF">GOBAR_AA15389</name>
</gene>
<dbReference type="InterPro" id="IPR029021">
    <property type="entry name" value="Prot-tyrosine_phosphatase-like"/>
</dbReference>
<dbReference type="Pfam" id="PF22741">
    <property type="entry name" value="PTP-NADK"/>
    <property type="match status" value="1"/>
</dbReference>
<dbReference type="InterPro" id="IPR055214">
    <property type="entry name" value="PTP-NADK"/>
</dbReference>
<proteinExistence type="predicted"/>
<organism evidence="2 3">
    <name type="scientific">Gossypium barbadense</name>
    <name type="common">Sea Island cotton</name>
    <name type="synonym">Hibiscus barbadensis</name>
    <dbReference type="NCBI Taxonomy" id="3634"/>
    <lineage>
        <taxon>Eukaryota</taxon>
        <taxon>Viridiplantae</taxon>
        <taxon>Streptophyta</taxon>
        <taxon>Embryophyta</taxon>
        <taxon>Tracheophyta</taxon>
        <taxon>Spermatophyta</taxon>
        <taxon>Magnoliopsida</taxon>
        <taxon>eudicotyledons</taxon>
        <taxon>Gunneridae</taxon>
        <taxon>Pentapetalae</taxon>
        <taxon>rosids</taxon>
        <taxon>malvids</taxon>
        <taxon>Malvales</taxon>
        <taxon>Malvaceae</taxon>
        <taxon>Malvoideae</taxon>
        <taxon>Gossypium</taxon>
    </lineage>
</organism>
<dbReference type="EMBL" id="KZ664487">
    <property type="protein sequence ID" value="PPS05269.1"/>
    <property type="molecule type" value="Genomic_DNA"/>
</dbReference>
<dbReference type="OrthoDB" id="24581at2759"/>
<reference evidence="2 3" key="1">
    <citation type="submission" date="2015-01" db="EMBL/GenBank/DDBJ databases">
        <title>Genome of allotetraploid Gossypium barbadense reveals genomic plasticity and fiber elongation in cotton evolution.</title>
        <authorList>
            <person name="Chen X."/>
            <person name="Liu X."/>
            <person name="Zhao B."/>
            <person name="Zheng H."/>
            <person name="Hu Y."/>
            <person name="Lu G."/>
            <person name="Yang C."/>
            <person name="Chen J."/>
            <person name="Shan C."/>
            <person name="Zhang L."/>
            <person name="Zhou Y."/>
            <person name="Wang L."/>
            <person name="Guo W."/>
            <person name="Bai Y."/>
            <person name="Ruan J."/>
            <person name="Shangguan X."/>
            <person name="Mao Y."/>
            <person name="Jiang J."/>
            <person name="Zhu Y."/>
            <person name="Lei J."/>
            <person name="Kang H."/>
            <person name="Chen S."/>
            <person name="He X."/>
            <person name="Wang R."/>
            <person name="Wang Y."/>
            <person name="Chen J."/>
            <person name="Wang L."/>
            <person name="Yu S."/>
            <person name="Wang B."/>
            <person name="Wei J."/>
            <person name="Song S."/>
            <person name="Lu X."/>
            <person name="Gao Z."/>
            <person name="Gu W."/>
            <person name="Deng X."/>
            <person name="Ma D."/>
            <person name="Wang S."/>
            <person name="Liang W."/>
            <person name="Fang L."/>
            <person name="Cai C."/>
            <person name="Zhu X."/>
            <person name="Zhou B."/>
            <person name="Zhang Y."/>
            <person name="Chen Z."/>
            <person name="Xu S."/>
            <person name="Zhu R."/>
            <person name="Wang S."/>
            <person name="Zhang T."/>
            <person name="Zhao G."/>
        </authorList>
    </citation>
    <scope>NUCLEOTIDE SEQUENCE [LARGE SCALE GENOMIC DNA]</scope>
    <source>
        <strain evidence="3">cv. Xinhai21</strain>
        <tissue evidence="2">Leaf</tissue>
    </source>
</reference>
<sequence>MGNGALFGASYIQPIMILIIVSVKIRTGKFVPEYAIKVESKDCEIEFWRGGQVTEEGLKWLINRGFKTIVDLRAEITAQSHDVSQLQWIGPVPGDIPEVEAYCRTFRAAERLHTALMETPCNPLTGKCSVSYDFTPEEKPVTEDKIVFVLGCMLSLSNKGREDVLSGRVSVMNTFRMPDMCVMDDKLPLLPLFRSEMKRCCESLHVTLENYLTPDDYQSLHVWRKLQRLKNACYDLGCPHKDNHPCYTLFAN</sequence>
<evidence type="ECO:0000259" key="1">
    <source>
        <dbReference type="Pfam" id="PF22741"/>
    </source>
</evidence>